<protein>
    <submittedName>
        <fullName evidence="5">Tetratricopeptide repeat protein</fullName>
    </submittedName>
</protein>
<reference evidence="5 6" key="1">
    <citation type="submission" date="2024-09" db="EMBL/GenBank/DDBJ databases">
        <authorList>
            <person name="Sun Q."/>
            <person name="Mori K."/>
        </authorList>
    </citation>
    <scope>NUCLEOTIDE SEQUENCE [LARGE SCALE GENOMIC DNA]</scope>
    <source>
        <strain evidence="5 6">CGMCC 1.12926</strain>
    </source>
</reference>
<feature type="repeat" description="TPR" evidence="3">
    <location>
        <begin position="376"/>
        <end position="409"/>
    </location>
</feature>
<proteinExistence type="predicted"/>
<dbReference type="InterPro" id="IPR050498">
    <property type="entry name" value="Ycf3"/>
</dbReference>
<evidence type="ECO:0000313" key="6">
    <source>
        <dbReference type="Proteomes" id="UP001589734"/>
    </source>
</evidence>
<dbReference type="Proteomes" id="UP001589734">
    <property type="component" value="Unassembled WGS sequence"/>
</dbReference>
<organism evidence="5 6">
    <name type="scientific">Flavobacterium procerum</name>
    <dbReference type="NCBI Taxonomy" id="1455569"/>
    <lineage>
        <taxon>Bacteria</taxon>
        <taxon>Pseudomonadati</taxon>
        <taxon>Bacteroidota</taxon>
        <taxon>Flavobacteriia</taxon>
        <taxon>Flavobacteriales</taxon>
        <taxon>Flavobacteriaceae</taxon>
        <taxon>Flavobacterium</taxon>
    </lineage>
</organism>
<dbReference type="PANTHER" id="PTHR44858:SF1">
    <property type="entry name" value="UDP-N-ACETYLGLUCOSAMINE--PEPTIDE N-ACETYLGLUCOSAMINYLTRANSFERASE SPINDLY-RELATED"/>
    <property type="match status" value="1"/>
</dbReference>
<dbReference type="SUPFAM" id="SSF48452">
    <property type="entry name" value="TPR-like"/>
    <property type="match status" value="2"/>
</dbReference>
<keyword evidence="1" id="KW-0677">Repeat</keyword>
<dbReference type="InterPro" id="IPR011990">
    <property type="entry name" value="TPR-like_helical_dom_sf"/>
</dbReference>
<comment type="caution">
    <text evidence="5">The sequence shown here is derived from an EMBL/GenBank/DDBJ whole genome shotgun (WGS) entry which is preliminary data.</text>
</comment>
<evidence type="ECO:0000256" key="3">
    <source>
        <dbReference type="PROSITE-ProRule" id="PRU00339"/>
    </source>
</evidence>
<dbReference type="PROSITE" id="PS50005">
    <property type="entry name" value="TPR"/>
    <property type="match status" value="5"/>
</dbReference>
<dbReference type="SMART" id="SM00028">
    <property type="entry name" value="TPR"/>
    <property type="match status" value="7"/>
</dbReference>
<dbReference type="Pfam" id="PF00515">
    <property type="entry name" value="TPR_1"/>
    <property type="match status" value="1"/>
</dbReference>
<keyword evidence="6" id="KW-1185">Reference proteome</keyword>
<dbReference type="EMBL" id="JBHLYW010000003">
    <property type="protein sequence ID" value="MFC0075989.1"/>
    <property type="molecule type" value="Genomic_DNA"/>
</dbReference>
<evidence type="ECO:0000256" key="1">
    <source>
        <dbReference type="ARBA" id="ARBA00022737"/>
    </source>
</evidence>
<feature type="repeat" description="TPR" evidence="3">
    <location>
        <begin position="273"/>
        <end position="306"/>
    </location>
</feature>
<feature type="signal peptide" evidence="4">
    <location>
        <begin position="1"/>
        <end position="18"/>
    </location>
</feature>
<evidence type="ECO:0000313" key="5">
    <source>
        <dbReference type="EMBL" id="MFC0075989.1"/>
    </source>
</evidence>
<dbReference type="Pfam" id="PF13181">
    <property type="entry name" value="TPR_8"/>
    <property type="match status" value="2"/>
</dbReference>
<feature type="repeat" description="TPR" evidence="3">
    <location>
        <begin position="308"/>
        <end position="341"/>
    </location>
</feature>
<feature type="repeat" description="TPR" evidence="3">
    <location>
        <begin position="91"/>
        <end position="124"/>
    </location>
</feature>
<dbReference type="Gene3D" id="1.25.40.10">
    <property type="entry name" value="Tetratricopeptide repeat domain"/>
    <property type="match status" value="4"/>
</dbReference>
<keyword evidence="2 3" id="KW-0802">TPR repeat</keyword>
<feature type="chain" id="PRO_5045612274" evidence="4">
    <location>
        <begin position="19"/>
        <end position="452"/>
    </location>
</feature>
<dbReference type="RefSeq" id="WP_379683284.1">
    <property type="nucleotide sequence ID" value="NZ_JBHLYW010000003.1"/>
</dbReference>
<feature type="repeat" description="TPR" evidence="3">
    <location>
        <begin position="342"/>
        <end position="375"/>
    </location>
</feature>
<sequence length="452" mass="52168">MKKNLFIILILFSITVQAQTDNKYKEIDSLIESNSMINSMSAITKLKEDFAKDSISSNYWLRYSKASYIFFRYEDASSSIDKAIKLSTNDSELYFEKGLLNNKLHKLEIALQAFGKAIEIKKMGKYFYWKGIVNQQLRKIESAENDYQAAIENKFETPELFNNFGILLAESGRNQKALVMINKAIALDNKYPEAYSARAKINFSLLDFDMACKDGKYAVKLGHRNPFLLPDSICNGTLNQKLQFASEVFIVNKLYKQAIVAYTMLINNKATKSDNFLNRGYCYFQTKDYVNAEKDYLKALSLSKASADQIYDNLSLLYFDMKNFEKSIEYSTKRIDLNPNNHVPYIDRGLSYRKLKNYANAEKDFNKSLELKPDFFRAFGYRAFLFLELGQYQKSLEDASKSIKINPQYGYGYMVLAQAKQQIGISDFCEDFYSAKKHGEPDAEKGIKEYCK</sequence>
<evidence type="ECO:0000256" key="2">
    <source>
        <dbReference type="ARBA" id="ARBA00022803"/>
    </source>
</evidence>
<dbReference type="InterPro" id="IPR019734">
    <property type="entry name" value="TPR_rpt"/>
</dbReference>
<gene>
    <name evidence="5" type="ORF">ACFFLS_02975</name>
</gene>
<dbReference type="PANTHER" id="PTHR44858">
    <property type="entry name" value="TETRATRICOPEPTIDE REPEAT PROTEIN 6"/>
    <property type="match status" value="1"/>
</dbReference>
<accession>A0ABV6BPN1</accession>
<name>A0ABV6BPN1_9FLAO</name>
<keyword evidence="4" id="KW-0732">Signal</keyword>
<evidence type="ECO:0000256" key="4">
    <source>
        <dbReference type="SAM" id="SignalP"/>
    </source>
</evidence>